<organism evidence="3 4">
    <name type="scientific">Tranquillimonas alkanivorans</name>
    <dbReference type="NCBI Taxonomy" id="441119"/>
    <lineage>
        <taxon>Bacteria</taxon>
        <taxon>Pseudomonadati</taxon>
        <taxon>Pseudomonadota</taxon>
        <taxon>Alphaproteobacteria</taxon>
        <taxon>Rhodobacterales</taxon>
        <taxon>Roseobacteraceae</taxon>
        <taxon>Tranquillimonas</taxon>
    </lineage>
</organism>
<feature type="transmembrane region" description="Helical" evidence="1">
    <location>
        <begin position="21"/>
        <end position="46"/>
    </location>
</feature>
<name>A0A1I5KTM0_9RHOB</name>
<evidence type="ECO:0000313" key="4">
    <source>
        <dbReference type="Proteomes" id="UP000199356"/>
    </source>
</evidence>
<dbReference type="AlphaFoldDB" id="A0A1I5KTM0"/>
<evidence type="ECO:0000256" key="1">
    <source>
        <dbReference type="SAM" id="Phobius"/>
    </source>
</evidence>
<dbReference type="EMBL" id="FOXA01000001">
    <property type="protein sequence ID" value="SFO88298.1"/>
    <property type="molecule type" value="Genomic_DNA"/>
</dbReference>
<evidence type="ECO:0000313" key="3">
    <source>
        <dbReference type="EMBL" id="SFO88298.1"/>
    </source>
</evidence>
<protein>
    <submittedName>
        <fullName evidence="3">YrhK-like protein</fullName>
    </submittedName>
</protein>
<keyword evidence="1" id="KW-1133">Transmembrane helix</keyword>
<gene>
    <name evidence="3" type="ORF">SAMN04488047_101301</name>
</gene>
<feature type="transmembrane region" description="Helical" evidence="1">
    <location>
        <begin position="52"/>
        <end position="70"/>
    </location>
</feature>
<keyword evidence="1" id="KW-0472">Membrane</keyword>
<keyword evidence="4" id="KW-1185">Reference proteome</keyword>
<dbReference type="Proteomes" id="UP000199356">
    <property type="component" value="Unassembled WGS sequence"/>
</dbReference>
<sequence length="93" mass="10694">MQWFRQENREKSDDTRRVYAMYELAYTCVDFAAAASFLVGSILFFWNSLETTAIWFFVVGSALFAAKPTIRFAREIKLASMGDEKDLAKRYGG</sequence>
<feature type="domain" description="YrhK" evidence="2">
    <location>
        <begin position="21"/>
        <end position="76"/>
    </location>
</feature>
<dbReference type="STRING" id="441119.SAMN04488047_101301"/>
<keyword evidence="1" id="KW-0812">Transmembrane</keyword>
<reference evidence="4" key="1">
    <citation type="submission" date="2016-10" db="EMBL/GenBank/DDBJ databases">
        <authorList>
            <person name="Varghese N."/>
            <person name="Submissions S."/>
        </authorList>
    </citation>
    <scope>NUCLEOTIDE SEQUENCE [LARGE SCALE GENOMIC DNA]</scope>
    <source>
        <strain evidence="4">DSM 19547</strain>
    </source>
</reference>
<proteinExistence type="predicted"/>
<dbReference type="OrthoDB" id="5862062at2"/>
<dbReference type="RefSeq" id="WP_093416721.1">
    <property type="nucleotide sequence ID" value="NZ_FOXA01000001.1"/>
</dbReference>
<dbReference type="InterPro" id="IPR025424">
    <property type="entry name" value="YrhK_domain"/>
</dbReference>
<evidence type="ECO:0000259" key="2">
    <source>
        <dbReference type="Pfam" id="PF14145"/>
    </source>
</evidence>
<accession>A0A1I5KTM0</accession>
<dbReference type="Pfam" id="PF14145">
    <property type="entry name" value="YrhK"/>
    <property type="match status" value="1"/>
</dbReference>